<evidence type="ECO:0000256" key="3">
    <source>
        <dbReference type="ARBA" id="ARBA00022448"/>
    </source>
</evidence>
<evidence type="ECO:0000256" key="9">
    <source>
        <dbReference type="SAM" id="SignalP"/>
    </source>
</evidence>
<protein>
    <recommendedName>
        <fullName evidence="8">Probable membrane transporter protein</fullName>
    </recommendedName>
</protein>
<evidence type="ECO:0000256" key="5">
    <source>
        <dbReference type="ARBA" id="ARBA00022692"/>
    </source>
</evidence>
<evidence type="ECO:0000256" key="6">
    <source>
        <dbReference type="ARBA" id="ARBA00022989"/>
    </source>
</evidence>
<keyword evidence="6 8" id="KW-1133">Transmembrane helix</keyword>
<keyword evidence="11" id="KW-1185">Reference proteome</keyword>
<evidence type="ECO:0000256" key="8">
    <source>
        <dbReference type="RuleBase" id="RU363041"/>
    </source>
</evidence>
<keyword evidence="5 8" id="KW-0812">Transmembrane</keyword>
<dbReference type="PANTHER" id="PTHR30269:SF37">
    <property type="entry name" value="MEMBRANE TRANSPORTER PROTEIN"/>
    <property type="match status" value="1"/>
</dbReference>
<keyword evidence="3" id="KW-0813">Transport</keyword>
<dbReference type="InterPro" id="IPR002781">
    <property type="entry name" value="TM_pro_TauE-like"/>
</dbReference>
<evidence type="ECO:0000256" key="2">
    <source>
        <dbReference type="ARBA" id="ARBA00009142"/>
    </source>
</evidence>
<dbReference type="PANTHER" id="PTHR30269">
    <property type="entry name" value="TRANSMEMBRANE PROTEIN YFCA"/>
    <property type="match status" value="1"/>
</dbReference>
<feature type="chain" id="PRO_5046055195" description="Probable membrane transporter protein" evidence="9">
    <location>
        <begin position="23"/>
        <end position="247"/>
    </location>
</feature>
<sequence>MSLLLTAIAVCIIAALAAAAQAVSGFGFAMLSVPLMIPVLGAPSSVVVATVLGLVLTIGSTIAERRAVEWRPVFALSGAALVGIPIGLAVLQFLDPHWLSLVIGVVVIGATVLLARRTPLQLESRRGIVAAGVLSGAMLSSTGMNGPPVVAVFQTRGLRPVAFRASLQAAFAIQDLLAIIGFVFVARLTPQVGLLALIAVPALVLGWWLGDRLFHRIGQGAFRWIVLGMLLLSGLLAIIQAAVQLSG</sequence>
<dbReference type="Proteomes" id="UP001214553">
    <property type="component" value="Chromosome"/>
</dbReference>
<evidence type="ECO:0000256" key="4">
    <source>
        <dbReference type="ARBA" id="ARBA00022475"/>
    </source>
</evidence>
<feature type="transmembrane region" description="Helical" evidence="8">
    <location>
        <begin position="35"/>
        <end position="58"/>
    </location>
</feature>
<name>A0ABY8C332_9MICO</name>
<accession>A0ABY8C332</accession>
<dbReference type="EMBL" id="CP119108">
    <property type="protein sequence ID" value="WEG09253.1"/>
    <property type="molecule type" value="Genomic_DNA"/>
</dbReference>
<comment type="subcellular location">
    <subcellularLocation>
        <location evidence="1 8">Cell membrane</location>
        <topology evidence="1 8">Multi-pass membrane protein</topology>
    </subcellularLocation>
</comment>
<reference evidence="10 11" key="1">
    <citation type="submission" date="2023-03" db="EMBL/GenBank/DDBJ databases">
        <title>Genome sequence of Microbacterium sp. KACC 23027.</title>
        <authorList>
            <person name="Kim S."/>
            <person name="Heo J."/>
            <person name="Kwon S.-W."/>
        </authorList>
    </citation>
    <scope>NUCLEOTIDE SEQUENCE [LARGE SCALE GENOMIC DNA]</scope>
    <source>
        <strain evidence="10 11">KACC 23027</strain>
    </source>
</reference>
<gene>
    <name evidence="10" type="ORF">PU630_01450</name>
</gene>
<keyword evidence="9" id="KW-0732">Signal</keyword>
<dbReference type="Pfam" id="PF01925">
    <property type="entry name" value="TauE"/>
    <property type="match status" value="1"/>
</dbReference>
<feature type="transmembrane region" description="Helical" evidence="8">
    <location>
        <begin position="70"/>
        <end position="91"/>
    </location>
</feature>
<evidence type="ECO:0000256" key="7">
    <source>
        <dbReference type="ARBA" id="ARBA00023136"/>
    </source>
</evidence>
<dbReference type="RefSeq" id="WP_275278577.1">
    <property type="nucleotide sequence ID" value="NZ_CP119108.1"/>
</dbReference>
<evidence type="ECO:0000313" key="11">
    <source>
        <dbReference type="Proteomes" id="UP001214553"/>
    </source>
</evidence>
<feature type="signal peptide" evidence="9">
    <location>
        <begin position="1"/>
        <end position="22"/>
    </location>
</feature>
<comment type="similarity">
    <text evidence="2 8">Belongs to the 4-toluene sulfonate uptake permease (TSUP) (TC 2.A.102) family.</text>
</comment>
<feature type="transmembrane region" description="Helical" evidence="8">
    <location>
        <begin position="127"/>
        <end position="145"/>
    </location>
</feature>
<evidence type="ECO:0000313" key="10">
    <source>
        <dbReference type="EMBL" id="WEG09253.1"/>
    </source>
</evidence>
<evidence type="ECO:0000256" key="1">
    <source>
        <dbReference type="ARBA" id="ARBA00004651"/>
    </source>
</evidence>
<proteinExistence type="inferred from homology"/>
<feature type="transmembrane region" description="Helical" evidence="8">
    <location>
        <begin position="192"/>
        <end position="209"/>
    </location>
</feature>
<keyword evidence="7 8" id="KW-0472">Membrane</keyword>
<dbReference type="InterPro" id="IPR052017">
    <property type="entry name" value="TSUP"/>
</dbReference>
<feature type="transmembrane region" description="Helical" evidence="8">
    <location>
        <begin position="221"/>
        <end position="243"/>
    </location>
</feature>
<organism evidence="10 11">
    <name type="scientific">Microbacterium horticulturae</name>
    <dbReference type="NCBI Taxonomy" id="3028316"/>
    <lineage>
        <taxon>Bacteria</taxon>
        <taxon>Bacillati</taxon>
        <taxon>Actinomycetota</taxon>
        <taxon>Actinomycetes</taxon>
        <taxon>Micrococcales</taxon>
        <taxon>Microbacteriaceae</taxon>
        <taxon>Microbacterium</taxon>
    </lineage>
</organism>
<feature type="transmembrane region" description="Helical" evidence="8">
    <location>
        <begin position="97"/>
        <end position="115"/>
    </location>
</feature>
<keyword evidence="4 8" id="KW-1003">Cell membrane</keyword>
<feature type="transmembrane region" description="Helical" evidence="8">
    <location>
        <begin position="165"/>
        <end position="185"/>
    </location>
</feature>